<keyword evidence="4" id="KW-1003">Cell membrane</keyword>
<keyword evidence="7 15" id="KW-0812">Transmembrane</keyword>
<accession>A0AAX2AGL2</accession>
<evidence type="ECO:0000256" key="13">
    <source>
        <dbReference type="ARBA" id="ARBA00023136"/>
    </source>
</evidence>
<dbReference type="Gene3D" id="3.30.565.10">
    <property type="entry name" value="Histidine kinase-like ATPase, C-terminal domain"/>
    <property type="match status" value="1"/>
</dbReference>
<comment type="subcellular location">
    <subcellularLocation>
        <location evidence="2">Cell membrane</location>
        <topology evidence="2">Multi-pass membrane protein</topology>
    </subcellularLocation>
</comment>
<dbReference type="InterPro" id="IPR004010">
    <property type="entry name" value="Double_Cache_2"/>
</dbReference>
<dbReference type="AlphaFoldDB" id="A0AAX2AGL2"/>
<dbReference type="PRINTS" id="PR00344">
    <property type="entry name" value="BCTRLSENSOR"/>
</dbReference>
<dbReference type="GO" id="GO:0005524">
    <property type="term" value="F:ATP binding"/>
    <property type="evidence" value="ECO:0007669"/>
    <property type="project" value="UniProtKB-KW"/>
</dbReference>
<dbReference type="InterPro" id="IPR004358">
    <property type="entry name" value="Sig_transdc_His_kin-like_C"/>
</dbReference>
<dbReference type="PANTHER" id="PTHR43065">
    <property type="entry name" value="SENSOR HISTIDINE KINASE"/>
    <property type="match status" value="1"/>
</dbReference>
<evidence type="ECO:0000256" key="14">
    <source>
        <dbReference type="SAM" id="Coils"/>
    </source>
</evidence>
<evidence type="ECO:0000259" key="16">
    <source>
        <dbReference type="PROSITE" id="PS50109"/>
    </source>
</evidence>
<proteinExistence type="predicted"/>
<keyword evidence="6" id="KW-0808">Transferase</keyword>
<dbReference type="PANTHER" id="PTHR43065:SF10">
    <property type="entry name" value="PEROXIDE STRESS-ACTIVATED HISTIDINE KINASE MAK3"/>
    <property type="match status" value="1"/>
</dbReference>
<keyword evidence="9" id="KW-0418">Kinase</keyword>
<evidence type="ECO:0000256" key="11">
    <source>
        <dbReference type="ARBA" id="ARBA00022989"/>
    </source>
</evidence>
<sequence>MQLITEKNISKMTIYIFIIIMSSMIFMISYFYVKNTYANFEKQMQKYVHEYYNNQKAILKKEVDTVIDILNYNLIKDTHSEKELKEDTIRLLNNISFQAKKSDYFFVYEIKKMEGGDDFARMIVNPNRPDLLGSYISTNYKDENGKKFREEFMNNIRLNGESFNQYAYKKPNSDEIKQKVSYFRLYPQWNWVIAIGVYTDDIEKEISLKREDLKNRIKEQVIQNILLFLLFLTIAIVISILISKKIDEVLNNYQDKVKAKSDELMQLNESLERRVKEEVAKNREQEQLLVQKSRFIALGEMISNIAHQWRQPLSELSSILMFIKFKYNMNSLDKETMDQKSQEAERVLDYMSHTIEDFRNFFLPKKDKQKFQLYTAVESVMTILSSALTNNYINIEMQIDENIELDTYLNEFEQVVLNIMSNAKDELILNKIKNPKIKIYSQELEDKVILFIEDNGKGIDVTPIEKIFEPYFTTKKDSDGTGIGLYMSKIIVEKNINGELKAQNTQNGARFSISIPKD</sequence>
<dbReference type="SUPFAM" id="SSF55874">
    <property type="entry name" value="ATPase domain of HSP90 chaperone/DNA topoisomerase II/histidine kinase"/>
    <property type="match status" value="1"/>
</dbReference>
<evidence type="ECO:0000256" key="12">
    <source>
        <dbReference type="ARBA" id="ARBA00023012"/>
    </source>
</evidence>
<dbReference type="PROSITE" id="PS50109">
    <property type="entry name" value="HIS_KIN"/>
    <property type="match status" value="1"/>
</dbReference>
<evidence type="ECO:0000313" key="18">
    <source>
        <dbReference type="Proteomes" id="UP000290092"/>
    </source>
</evidence>
<keyword evidence="5" id="KW-0597">Phosphoprotein</keyword>
<comment type="caution">
    <text evidence="17">The sequence shown here is derived from an EMBL/GenBank/DDBJ whole genome shotgun (WGS) entry which is preliminary data.</text>
</comment>
<dbReference type="SUPFAM" id="SSF47384">
    <property type="entry name" value="Homodimeric domain of signal transducing histidine kinase"/>
    <property type="match status" value="1"/>
</dbReference>
<feature type="transmembrane region" description="Helical" evidence="15">
    <location>
        <begin position="221"/>
        <end position="242"/>
    </location>
</feature>
<evidence type="ECO:0000256" key="15">
    <source>
        <dbReference type="SAM" id="Phobius"/>
    </source>
</evidence>
<dbReference type="Gene3D" id="3.30.450.20">
    <property type="entry name" value="PAS domain"/>
    <property type="match status" value="1"/>
</dbReference>
<dbReference type="RefSeq" id="WP_114842383.1">
    <property type="nucleotide sequence ID" value="NZ_CP031219.1"/>
</dbReference>
<dbReference type="InterPro" id="IPR003661">
    <property type="entry name" value="HisK_dim/P_dom"/>
</dbReference>
<dbReference type="GO" id="GO:0000155">
    <property type="term" value="F:phosphorelay sensor kinase activity"/>
    <property type="evidence" value="ECO:0007669"/>
    <property type="project" value="InterPro"/>
</dbReference>
<dbReference type="Gene3D" id="1.10.287.130">
    <property type="match status" value="1"/>
</dbReference>
<feature type="domain" description="Histidine kinase" evidence="16">
    <location>
        <begin position="304"/>
        <end position="518"/>
    </location>
</feature>
<reference evidence="17 18" key="1">
    <citation type="submission" date="2017-09" db="EMBL/GenBank/DDBJ databases">
        <title>Genomics of the genus Arcobacter.</title>
        <authorList>
            <person name="Perez-Cataluna A."/>
            <person name="Figueras M.J."/>
            <person name="Salas-Masso N."/>
        </authorList>
    </citation>
    <scope>NUCLEOTIDE SEQUENCE [LARGE SCALE GENOMIC DNA]</scope>
    <source>
        <strain evidence="17 18">CECT 7386</strain>
    </source>
</reference>
<keyword evidence="10 17" id="KW-0067">ATP-binding</keyword>
<evidence type="ECO:0000256" key="7">
    <source>
        <dbReference type="ARBA" id="ARBA00022692"/>
    </source>
</evidence>
<dbReference type="InterPro" id="IPR036890">
    <property type="entry name" value="HATPase_C_sf"/>
</dbReference>
<name>A0AAX2AGL2_9BACT</name>
<dbReference type="KEGG" id="amyt:AMYT_1981"/>
<evidence type="ECO:0000256" key="2">
    <source>
        <dbReference type="ARBA" id="ARBA00004651"/>
    </source>
</evidence>
<evidence type="ECO:0000256" key="4">
    <source>
        <dbReference type="ARBA" id="ARBA00022475"/>
    </source>
</evidence>
<comment type="catalytic activity">
    <reaction evidence="1">
        <text>ATP + protein L-histidine = ADP + protein N-phospho-L-histidine.</text>
        <dbReference type="EC" id="2.7.13.3"/>
    </reaction>
</comment>
<evidence type="ECO:0000256" key="9">
    <source>
        <dbReference type="ARBA" id="ARBA00022777"/>
    </source>
</evidence>
<keyword evidence="12" id="KW-0902">Two-component regulatory system</keyword>
<gene>
    <name evidence="17" type="ORF">CP985_10575</name>
</gene>
<dbReference type="Pfam" id="PF02518">
    <property type="entry name" value="HATPase_c"/>
    <property type="match status" value="1"/>
</dbReference>
<dbReference type="InterPro" id="IPR003594">
    <property type="entry name" value="HATPase_dom"/>
</dbReference>
<dbReference type="CDD" id="cd00082">
    <property type="entry name" value="HisKA"/>
    <property type="match status" value="1"/>
</dbReference>
<evidence type="ECO:0000256" key="5">
    <source>
        <dbReference type="ARBA" id="ARBA00022553"/>
    </source>
</evidence>
<dbReference type="Proteomes" id="UP000290092">
    <property type="component" value="Unassembled WGS sequence"/>
</dbReference>
<dbReference type="Pfam" id="PF08269">
    <property type="entry name" value="dCache_2"/>
    <property type="match status" value="1"/>
</dbReference>
<protein>
    <recommendedName>
        <fullName evidence="3">histidine kinase</fullName>
        <ecNumber evidence="3">2.7.13.3</ecNumber>
    </recommendedName>
</protein>
<feature type="transmembrane region" description="Helical" evidence="15">
    <location>
        <begin position="12"/>
        <end position="33"/>
    </location>
</feature>
<dbReference type="GO" id="GO:0005886">
    <property type="term" value="C:plasma membrane"/>
    <property type="evidence" value="ECO:0007669"/>
    <property type="project" value="UniProtKB-SubCell"/>
</dbReference>
<evidence type="ECO:0000256" key="3">
    <source>
        <dbReference type="ARBA" id="ARBA00012438"/>
    </source>
</evidence>
<dbReference type="EMBL" id="NXID01000042">
    <property type="protein sequence ID" value="RXK15043.1"/>
    <property type="molecule type" value="Genomic_DNA"/>
</dbReference>
<keyword evidence="13 15" id="KW-0472">Membrane</keyword>
<dbReference type="InterPro" id="IPR036097">
    <property type="entry name" value="HisK_dim/P_sf"/>
</dbReference>
<evidence type="ECO:0000313" key="17">
    <source>
        <dbReference type="EMBL" id="RXK15043.1"/>
    </source>
</evidence>
<dbReference type="SMART" id="SM01049">
    <property type="entry name" value="Cache_2"/>
    <property type="match status" value="1"/>
</dbReference>
<evidence type="ECO:0000256" key="10">
    <source>
        <dbReference type="ARBA" id="ARBA00022840"/>
    </source>
</evidence>
<keyword evidence="14" id="KW-0175">Coiled coil</keyword>
<dbReference type="InterPro" id="IPR033480">
    <property type="entry name" value="sCache_2"/>
</dbReference>
<evidence type="ECO:0000256" key="8">
    <source>
        <dbReference type="ARBA" id="ARBA00022741"/>
    </source>
</evidence>
<evidence type="ECO:0000256" key="6">
    <source>
        <dbReference type="ARBA" id="ARBA00022679"/>
    </source>
</evidence>
<dbReference type="CDD" id="cd00075">
    <property type="entry name" value="HATPase"/>
    <property type="match status" value="1"/>
</dbReference>
<dbReference type="EC" id="2.7.13.3" evidence="3"/>
<organism evidence="17 18">
    <name type="scientific">Malaciobacter mytili LMG 24559</name>
    <dbReference type="NCBI Taxonomy" id="1032238"/>
    <lineage>
        <taxon>Bacteria</taxon>
        <taxon>Pseudomonadati</taxon>
        <taxon>Campylobacterota</taxon>
        <taxon>Epsilonproteobacteria</taxon>
        <taxon>Campylobacterales</taxon>
        <taxon>Arcobacteraceae</taxon>
        <taxon>Malaciobacter</taxon>
    </lineage>
</organism>
<dbReference type="SMART" id="SM00387">
    <property type="entry name" value="HATPase_c"/>
    <property type="match status" value="1"/>
</dbReference>
<keyword evidence="18" id="KW-1185">Reference proteome</keyword>
<evidence type="ECO:0000256" key="1">
    <source>
        <dbReference type="ARBA" id="ARBA00000085"/>
    </source>
</evidence>
<keyword evidence="11 15" id="KW-1133">Transmembrane helix</keyword>
<keyword evidence="8" id="KW-0547">Nucleotide-binding</keyword>
<feature type="coiled-coil region" evidence="14">
    <location>
        <begin position="250"/>
        <end position="288"/>
    </location>
</feature>
<dbReference type="InterPro" id="IPR005467">
    <property type="entry name" value="His_kinase_dom"/>
</dbReference>